<evidence type="ECO:0000256" key="7">
    <source>
        <dbReference type="SAM" id="MobiDB-lite"/>
    </source>
</evidence>
<accession>A0AAD7IMF9</accession>
<evidence type="ECO:0000256" key="1">
    <source>
        <dbReference type="ARBA" id="ARBA00004141"/>
    </source>
</evidence>
<keyword evidence="11" id="KW-1185">Reference proteome</keyword>
<dbReference type="InterPro" id="IPR001173">
    <property type="entry name" value="Glyco_trans_2-like"/>
</dbReference>
<dbReference type="GO" id="GO:0016020">
    <property type="term" value="C:membrane"/>
    <property type="evidence" value="ECO:0007669"/>
    <property type="project" value="UniProtKB-SubCell"/>
</dbReference>
<feature type="compositionally biased region" description="Pro residues" evidence="7">
    <location>
        <begin position="161"/>
        <end position="192"/>
    </location>
</feature>
<feature type="transmembrane region" description="Helical" evidence="8">
    <location>
        <begin position="627"/>
        <end position="648"/>
    </location>
</feature>
<comment type="caution">
    <text evidence="10">The sequence shown here is derived from an EMBL/GenBank/DDBJ whole genome shotgun (WGS) entry which is preliminary data.</text>
</comment>
<dbReference type="InterPro" id="IPR029044">
    <property type="entry name" value="Nucleotide-diphossugar_trans"/>
</dbReference>
<dbReference type="PANTHER" id="PTHR43867">
    <property type="entry name" value="CELLULOSE SYNTHASE CATALYTIC SUBUNIT A [UDP-FORMING]"/>
    <property type="match status" value="1"/>
</dbReference>
<dbReference type="Proteomes" id="UP001215280">
    <property type="component" value="Unassembled WGS sequence"/>
</dbReference>
<feature type="compositionally biased region" description="Basic and acidic residues" evidence="7">
    <location>
        <begin position="104"/>
        <end position="128"/>
    </location>
</feature>
<dbReference type="InterPro" id="IPR050321">
    <property type="entry name" value="Glycosyltr_2/OpgH_subfam"/>
</dbReference>
<feature type="transmembrane region" description="Helical" evidence="8">
    <location>
        <begin position="300"/>
        <end position="325"/>
    </location>
</feature>
<proteinExistence type="predicted"/>
<feature type="transmembrane region" description="Helical" evidence="8">
    <location>
        <begin position="736"/>
        <end position="759"/>
    </location>
</feature>
<evidence type="ECO:0000256" key="8">
    <source>
        <dbReference type="SAM" id="Phobius"/>
    </source>
</evidence>
<dbReference type="Pfam" id="PF00535">
    <property type="entry name" value="Glycos_transf_2"/>
    <property type="match status" value="1"/>
</dbReference>
<feature type="compositionally biased region" description="Basic and acidic residues" evidence="7">
    <location>
        <begin position="140"/>
        <end position="152"/>
    </location>
</feature>
<dbReference type="PANTHER" id="PTHR43867:SF2">
    <property type="entry name" value="CELLULOSE SYNTHASE CATALYTIC SUBUNIT A [UDP-FORMING]"/>
    <property type="match status" value="1"/>
</dbReference>
<evidence type="ECO:0000259" key="9">
    <source>
        <dbReference type="Pfam" id="PF00535"/>
    </source>
</evidence>
<feature type="domain" description="Glycosyltransferase 2-like" evidence="9">
    <location>
        <begin position="352"/>
        <end position="517"/>
    </location>
</feature>
<organism evidence="10 11">
    <name type="scientific">Mycena maculata</name>
    <dbReference type="NCBI Taxonomy" id="230809"/>
    <lineage>
        <taxon>Eukaryota</taxon>
        <taxon>Fungi</taxon>
        <taxon>Dikarya</taxon>
        <taxon>Basidiomycota</taxon>
        <taxon>Agaricomycotina</taxon>
        <taxon>Agaricomycetes</taxon>
        <taxon>Agaricomycetidae</taxon>
        <taxon>Agaricales</taxon>
        <taxon>Marasmiineae</taxon>
        <taxon>Mycenaceae</taxon>
        <taxon>Mycena</taxon>
    </lineage>
</organism>
<evidence type="ECO:0000313" key="11">
    <source>
        <dbReference type="Proteomes" id="UP001215280"/>
    </source>
</evidence>
<evidence type="ECO:0000256" key="2">
    <source>
        <dbReference type="ARBA" id="ARBA00022676"/>
    </source>
</evidence>
<dbReference type="EMBL" id="JARJLG010000099">
    <property type="protein sequence ID" value="KAJ7746163.1"/>
    <property type="molecule type" value="Genomic_DNA"/>
</dbReference>
<evidence type="ECO:0000256" key="3">
    <source>
        <dbReference type="ARBA" id="ARBA00022679"/>
    </source>
</evidence>
<feature type="region of interest" description="Disordered" evidence="7">
    <location>
        <begin position="35"/>
        <end position="205"/>
    </location>
</feature>
<keyword evidence="5 8" id="KW-1133">Transmembrane helix</keyword>
<keyword evidence="3 10" id="KW-0808">Transferase</keyword>
<evidence type="ECO:0000256" key="4">
    <source>
        <dbReference type="ARBA" id="ARBA00022692"/>
    </source>
</evidence>
<comment type="subcellular location">
    <subcellularLocation>
        <location evidence="1">Membrane</location>
        <topology evidence="1">Multi-pass membrane protein</topology>
    </subcellularLocation>
</comment>
<evidence type="ECO:0000256" key="6">
    <source>
        <dbReference type="ARBA" id="ARBA00023136"/>
    </source>
</evidence>
<dbReference type="AlphaFoldDB" id="A0AAD7IMF9"/>
<feature type="transmembrane region" description="Helical" evidence="8">
    <location>
        <begin position="709"/>
        <end position="730"/>
    </location>
</feature>
<feature type="transmembrane region" description="Helical" evidence="8">
    <location>
        <begin position="274"/>
        <end position="294"/>
    </location>
</feature>
<dbReference type="CDD" id="cd06421">
    <property type="entry name" value="CESA_CelA_like"/>
    <property type="match status" value="1"/>
</dbReference>
<name>A0AAD7IMF9_9AGAR</name>
<dbReference type="SUPFAM" id="SSF53448">
    <property type="entry name" value="Nucleotide-diphospho-sugar transferases"/>
    <property type="match status" value="1"/>
</dbReference>
<reference evidence="10" key="1">
    <citation type="submission" date="2023-03" db="EMBL/GenBank/DDBJ databases">
        <title>Massive genome expansion in bonnet fungi (Mycena s.s.) driven by repeated elements and novel gene families across ecological guilds.</title>
        <authorList>
            <consortium name="Lawrence Berkeley National Laboratory"/>
            <person name="Harder C.B."/>
            <person name="Miyauchi S."/>
            <person name="Viragh M."/>
            <person name="Kuo A."/>
            <person name="Thoen E."/>
            <person name="Andreopoulos B."/>
            <person name="Lu D."/>
            <person name="Skrede I."/>
            <person name="Drula E."/>
            <person name="Henrissat B."/>
            <person name="Morin E."/>
            <person name="Kohler A."/>
            <person name="Barry K."/>
            <person name="LaButti K."/>
            <person name="Morin E."/>
            <person name="Salamov A."/>
            <person name="Lipzen A."/>
            <person name="Mereny Z."/>
            <person name="Hegedus B."/>
            <person name="Baldrian P."/>
            <person name="Stursova M."/>
            <person name="Weitz H."/>
            <person name="Taylor A."/>
            <person name="Grigoriev I.V."/>
            <person name="Nagy L.G."/>
            <person name="Martin F."/>
            <person name="Kauserud H."/>
        </authorList>
    </citation>
    <scope>NUCLEOTIDE SEQUENCE</scope>
    <source>
        <strain evidence="10">CBHHK188m</strain>
    </source>
</reference>
<keyword evidence="4 8" id="KW-0812">Transmembrane</keyword>
<feature type="transmembrane region" description="Helical" evidence="8">
    <location>
        <begin position="599"/>
        <end position="621"/>
    </location>
</feature>
<gene>
    <name evidence="10" type="ORF">DFH07DRAFT_1063047</name>
</gene>
<feature type="compositionally biased region" description="Polar residues" evidence="7">
    <location>
        <begin position="54"/>
        <end position="67"/>
    </location>
</feature>
<keyword evidence="6 8" id="KW-0472">Membrane</keyword>
<dbReference type="Gene3D" id="3.90.550.10">
    <property type="entry name" value="Spore Coat Polysaccharide Biosynthesis Protein SpsA, Chain A"/>
    <property type="match status" value="1"/>
</dbReference>
<keyword evidence="2" id="KW-0328">Glycosyltransferase</keyword>
<feature type="compositionally biased region" description="Basic and acidic residues" evidence="7">
    <location>
        <begin position="68"/>
        <end position="89"/>
    </location>
</feature>
<sequence length="760" mass="86805">MPIATEEQHFSSPPPTFQHAGRRVVKNLRLEVPANASAHSSEINTDELHHSYRDSSATEFTLYSPTSPRERPVSGYEKDLRPRREKGYRESTATDFTLYNPTSPRERPVSGYEKDLLPRREKEYRESTATDFTLYSPTAPRERPVSGYEDLKTPQVDDPLPSAPSPTPAPLTLPVPSLPLPSPSYSRPPSPTPSASDAVTAQSKDVSVSISPVDEKVSPFDEQERPWYKRFARSKFTNKMRSEIVVIDADAPAVILPYAPTDGEKYIYAKTRRLPLYIFGTFSFLSISAAIWLFSLSTPAFYWFAPAGFIVEFHMVVAYVIGYLGRDYELEPHKKIVEEYATSTGDEPSVDVLLPCCGEPLEILENTYRHISKLDYTNYKVYVLDDGALDTVKQLAERYGFNYIRRDNRPYLKKAGNLRYSFTRTEGEFFAIFDADFCPRHDFLRELVPLMRHNPNIAIVQTPQFFRPCADQTWVEQGASSTQELFYRVIQVNRNRWGAPICVGSNALYRRAALEEVGGTAEIGHSEDVHTGFFAMTRGWRVYYVPLALACGISPDIPKAYFSQQMRWCSGSTTLLTNPQFWRSPLTIVQKLCFLTGMLYYAAASMTIFLNTIPVILMLLFNPSHIIYYNFFFVIPSVLDSVIIFRLWSRQNYNFNVNHVFVIQQYAYLMAIKDRILGTTASWVPSGNAQAQGTAKAKGGNNKYRNSRIFCAIWVYSAFLATIGLSAWRIVQGYHWYHYLPTIVLDCYTFFITFHFIWFS</sequence>
<protein>
    <submittedName>
        <fullName evidence="10">Nucleotide-diphospho-sugar transferase</fullName>
    </submittedName>
</protein>
<feature type="compositionally biased region" description="Polar residues" evidence="7">
    <location>
        <begin position="91"/>
        <end position="103"/>
    </location>
</feature>
<evidence type="ECO:0000256" key="5">
    <source>
        <dbReference type="ARBA" id="ARBA00022989"/>
    </source>
</evidence>
<evidence type="ECO:0000313" key="10">
    <source>
        <dbReference type="EMBL" id="KAJ7746163.1"/>
    </source>
</evidence>
<dbReference type="GO" id="GO:0016757">
    <property type="term" value="F:glycosyltransferase activity"/>
    <property type="evidence" value="ECO:0007669"/>
    <property type="project" value="UniProtKB-KW"/>
</dbReference>